<dbReference type="InterPro" id="IPR003833">
    <property type="entry name" value="CT_C_D"/>
</dbReference>
<evidence type="ECO:0000313" key="6">
    <source>
        <dbReference type="EMBL" id="NVH57992.1"/>
    </source>
</evidence>
<dbReference type="EMBL" id="JAAITX010000002">
    <property type="protein sequence ID" value="NVH57992.1"/>
    <property type="molecule type" value="Genomic_DNA"/>
</dbReference>
<dbReference type="InterPro" id="IPR010016">
    <property type="entry name" value="PxpB"/>
</dbReference>
<dbReference type="Pfam" id="PF02682">
    <property type="entry name" value="CT_C_D"/>
    <property type="match status" value="1"/>
</dbReference>
<keyword evidence="2 6" id="KW-0378">Hydrolase</keyword>
<keyword evidence="3" id="KW-0067">ATP-binding</keyword>
<gene>
    <name evidence="6" type="primary">pxpB</name>
    <name evidence="6" type="ORF">G5A66_04865</name>
    <name evidence="5" type="ORF">G5A75_03335</name>
</gene>
<feature type="domain" description="Carboxyltransferase" evidence="4">
    <location>
        <begin position="2"/>
        <end position="203"/>
    </location>
</feature>
<dbReference type="InterPro" id="IPR029000">
    <property type="entry name" value="Cyclophilin-like_dom_sf"/>
</dbReference>
<evidence type="ECO:0000259" key="4">
    <source>
        <dbReference type="SMART" id="SM00796"/>
    </source>
</evidence>
<dbReference type="OrthoDB" id="9778567at2"/>
<organism evidence="6 7">
    <name type="scientific">Dorea phocaeensis</name>
    <dbReference type="NCBI Taxonomy" id="2040291"/>
    <lineage>
        <taxon>Bacteria</taxon>
        <taxon>Bacillati</taxon>
        <taxon>Bacillota</taxon>
        <taxon>Clostridia</taxon>
        <taxon>Lachnospirales</taxon>
        <taxon>Lachnospiraceae</taxon>
        <taxon>Dorea</taxon>
    </lineage>
</organism>
<dbReference type="SMART" id="SM00796">
    <property type="entry name" value="AHS1"/>
    <property type="match status" value="1"/>
</dbReference>
<reference evidence="6" key="2">
    <citation type="submission" date="2020-02" db="EMBL/GenBank/DDBJ databases">
        <authorList>
            <person name="Littmann E."/>
            <person name="Sorbara M."/>
        </authorList>
    </citation>
    <scope>NUCLEOTIDE SEQUENCE</scope>
    <source>
        <strain evidence="6">MSK.17.11</strain>
        <strain evidence="5">MSK.17.38</strain>
    </source>
</reference>
<dbReference type="NCBIfam" id="TIGR00370">
    <property type="entry name" value="5-oxoprolinase subunit PxpB"/>
    <property type="match status" value="1"/>
</dbReference>
<dbReference type="EMBL" id="JAAIUO010000002">
    <property type="protein sequence ID" value="NSK13921.1"/>
    <property type="molecule type" value="Genomic_DNA"/>
</dbReference>
<dbReference type="EC" id="3.5.2.9" evidence="6"/>
<dbReference type="SUPFAM" id="SSF50891">
    <property type="entry name" value="Cyclophilin-like"/>
    <property type="match status" value="1"/>
</dbReference>
<dbReference type="Proteomes" id="UP000701680">
    <property type="component" value="Unassembled WGS sequence"/>
</dbReference>
<dbReference type="Gene3D" id="2.40.100.10">
    <property type="entry name" value="Cyclophilin-like"/>
    <property type="match status" value="1"/>
</dbReference>
<evidence type="ECO:0000313" key="8">
    <source>
        <dbReference type="Proteomes" id="UP000701680"/>
    </source>
</evidence>
<keyword evidence="7" id="KW-1185">Reference proteome</keyword>
<dbReference type="SUPFAM" id="SSF160467">
    <property type="entry name" value="PH0987 N-terminal domain-like"/>
    <property type="match status" value="1"/>
</dbReference>
<dbReference type="Gene3D" id="3.30.1360.40">
    <property type="match status" value="1"/>
</dbReference>
<dbReference type="GO" id="GO:0005524">
    <property type="term" value="F:ATP binding"/>
    <property type="evidence" value="ECO:0007669"/>
    <property type="project" value="UniProtKB-KW"/>
</dbReference>
<protein>
    <submittedName>
        <fullName evidence="6">5-oxoprolinase subunit PxpB</fullName>
        <ecNumber evidence="6">3.5.2.9</ecNumber>
    </submittedName>
</protein>
<evidence type="ECO:0000313" key="5">
    <source>
        <dbReference type="EMBL" id="NSK13921.1"/>
    </source>
</evidence>
<keyword evidence="1" id="KW-0547">Nucleotide-binding</keyword>
<name>A0A850HIR9_9FIRM</name>
<dbReference type="GO" id="GO:0017168">
    <property type="term" value="F:5-oxoprolinase (ATP-hydrolyzing) activity"/>
    <property type="evidence" value="ECO:0007669"/>
    <property type="project" value="UniProtKB-EC"/>
</dbReference>
<evidence type="ECO:0000313" key="7">
    <source>
        <dbReference type="Proteomes" id="UP000528555"/>
    </source>
</evidence>
<evidence type="ECO:0000256" key="3">
    <source>
        <dbReference type="ARBA" id="ARBA00022840"/>
    </source>
</evidence>
<dbReference type="PANTHER" id="PTHR34698">
    <property type="entry name" value="5-OXOPROLINASE SUBUNIT B"/>
    <property type="match status" value="1"/>
</dbReference>
<accession>A0A850HIR9</accession>
<dbReference type="AlphaFoldDB" id="A0A850HIR9"/>
<dbReference type="Proteomes" id="UP000528555">
    <property type="component" value="Unassembled WGS sequence"/>
</dbReference>
<dbReference type="PANTHER" id="PTHR34698:SF2">
    <property type="entry name" value="5-OXOPROLINASE SUBUNIT B"/>
    <property type="match status" value="1"/>
</dbReference>
<proteinExistence type="predicted"/>
<evidence type="ECO:0000256" key="1">
    <source>
        <dbReference type="ARBA" id="ARBA00022741"/>
    </source>
</evidence>
<evidence type="ECO:0000256" key="2">
    <source>
        <dbReference type="ARBA" id="ARBA00022801"/>
    </source>
</evidence>
<reference evidence="7 8" key="1">
    <citation type="journal article" date="2020" name="Cell Host Microbe">
        <title>Functional and Genomic Variation between Human-Derived Isolates of Lachnospiraceae Reveals Inter- and Intra-Species Diversity.</title>
        <authorList>
            <person name="Sorbara M.T."/>
            <person name="Littmann E.R."/>
            <person name="Fontana E."/>
            <person name="Moody T.U."/>
            <person name="Kohout C.E."/>
            <person name="Gjonbalaj M."/>
            <person name="Eaton V."/>
            <person name="Seok R."/>
            <person name="Leiner I.M."/>
            <person name="Pamer E.G."/>
        </authorList>
    </citation>
    <scope>NUCLEOTIDE SEQUENCE [LARGE SCALE GENOMIC DNA]</scope>
    <source>
        <strain evidence="6 7">MSK.17.11</strain>
        <strain evidence="5 8">MSK.17.38</strain>
    </source>
</reference>
<comment type="caution">
    <text evidence="6">The sequence shown here is derived from an EMBL/GenBank/DDBJ whole genome shotgun (WGS) entry which is preliminary data.</text>
</comment>
<sequence>MYRIMPAGDRGLVVEFGNVIDIQTNDRVQQLKKCLREAQIPGVLELQPTFRSLMIYYDPRKISYGDLEKRVRTFDSAATSEGHARKRILKIPCCYGARFGPDLGEMEKYTGLDRDEIIAIHSSVDYRIYMMGFLPGFVYLGGLDPRIEMPRLSSPRIKIPEGAVGIGGNQTGVYPVASPGGWRLIGGTPVEFYDAGREKPILCQAGEYIRFVSISLDDYYDIRRMIVKGEYTIEILEEEGEQ</sequence>